<reference evidence="2" key="1">
    <citation type="submission" date="2023-10" db="EMBL/GenBank/DDBJ databases">
        <title>Genome assembly of Pristionchus species.</title>
        <authorList>
            <person name="Yoshida K."/>
            <person name="Sommer R.J."/>
        </authorList>
    </citation>
    <scope>NUCLEOTIDE SEQUENCE</scope>
    <source>
        <strain evidence="2">RS0144</strain>
    </source>
</reference>
<sequence length="932" mass="105329">ASISHAVMSSSENNPQQPLPPNGFIQMPHEMMQQQFYLQMLAGMQFNGSGDPQMQPNFSMFLNPHLAMGGMPQQLCNYSQFGAATAQFAGPMPMMAGQIPQMASPMTAQSPLMPPPGQFIHYMTMPVFMPYLPGTALPAPIPIKEEMSNDAESVVECTPPGVSQPPFSIANILDQRKAKEEPVDHEEKREEVVKAVKDEPIDEDDLSLYNKKSGMSLNRPPKASDSSIRQKKFLPPSSLPTASMTREEIPDTPTSPDYRRGKQEGERDQQIRAVSTEPVAMVPSSQSDDPSSHEKQQEELVECDEYLSCDETIDNSAAAPLFTRSGWTSIGSNENTFSIGDTTMDEAHEKMTMDEETREKHAMDGVKREIMDGEEGEETTPGVDQSNLFVYGTAREPPRLPPSIPKRFPVPSMEPMEDRREERRGREERRSLRRMEKSPVRRRRAGRDESPERKKRRGNGSSVIVRGIPPQYNEQRIQRVFNDRYGRCRLSRVNGEPSAVRVEFVSKRDRDCAYSDRRVRVNSEKWTIHEDLDEERRDESKEVAGPSRDGRRMSPLRDPPPPEVKEEKEDIPSQLEKYEQLVGANGKPMKEHLLTAGPLPRKCDVTKVVHYFRSVGAAVFDSPYPTHRPHEYLVLRFADSRDAKRTLAASNGCRVDGHAIPVSPPYDVYLQMATGVGLEKTAMMSIQDACGVVLNHSSVFSKYTRRGISHYGYVTFGRPQDARLSIERGYFSVEGNREFWASEPDSNYSFIPFKDLWELKCTLDEMARKEKETKRETIKVDTTNVRDDNRSIEMNPTDLISLLSHPPPPPPPPLRADQSIHRAESRKGKRGLDGNSSGSIDSEEMGGVIDCSPFQKKHKPEEVRVRVCDREQWLPSNPTLLRYFQQFGSIVKMEYNDHLDAVVRFSSHDQATDALKTPQVKIAGVWISILPY</sequence>
<feature type="compositionally biased region" description="Polar residues" evidence="1">
    <location>
        <begin position="1"/>
        <end position="16"/>
    </location>
</feature>
<evidence type="ECO:0008006" key="4">
    <source>
        <dbReference type="Google" id="ProtNLM"/>
    </source>
</evidence>
<feature type="non-terminal residue" evidence="2">
    <location>
        <position position="1"/>
    </location>
</feature>
<dbReference type="InterPro" id="IPR018247">
    <property type="entry name" value="EF_Hand_1_Ca_BS"/>
</dbReference>
<feature type="compositionally biased region" description="Basic and acidic residues" evidence="1">
    <location>
        <begin position="257"/>
        <end position="270"/>
    </location>
</feature>
<feature type="compositionally biased region" description="Basic and acidic residues" evidence="1">
    <location>
        <begin position="532"/>
        <end position="552"/>
    </location>
</feature>
<evidence type="ECO:0000313" key="2">
    <source>
        <dbReference type="EMBL" id="GMT02912.1"/>
    </source>
</evidence>
<name>A0AAV5U8N1_9BILA</name>
<feature type="compositionally biased region" description="Basic and acidic residues" evidence="1">
    <location>
        <begin position="818"/>
        <end position="832"/>
    </location>
</feature>
<feature type="compositionally biased region" description="Pro residues" evidence="1">
    <location>
        <begin position="805"/>
        <end position="814"/>
    </location>
</feature>
<dbReference type="PROSITE" id="PS00018">
    <property type="entry name" value="EF_HAND_1"/>
    <property type="match status" value="1"/>
</dbReference>
<organism evidence="2 3">
    <name type="scientific">Pristionchus entomophagus</name>
    <dbReference type="NCBI Taxonomy" id="358040"/>
    <lineage>
        <taxon>Eukaryota</taxon>
        <taxon>Metazoa</taxon>
        <taxon>Ecdysozoa</taxon>
        <taxon>Nematoda</taxon>
        <taxon>Chromadorea</taxon>
        <taxon>Rhabditida</taxon>
        <taxon>Rhabditina</taxon>
        <taxon>Diplogasteromorpha</taxon>
        <taxon>Diplogasteroidea</taxon>
        <taxon>Neodiplogasteridae</taxon>
        <taxon>Pristionchus</taxon>
    </lineage>
</organism>
<gene>
    <name evidence="2" type="ORF">PENTCL1PPCAC_25086</name>
</gene>
<keyword evidence="3" id="KW-1185">Reference proteome</keyword>
<feature type="region of interest" description="Disordered" evidence="1">
    <location>
        <begin position="770"/>
        <end position="853"/>
    </location>
</feature>
<feature type="compositionally biased region" description="Basic and acidic residues" evidence="1">
    <location>
        <begin position="770"/>
        <end position="791"/>
    </location>
</feature>
<feature type="region of interest" description="Disordered" evidence="1">
    <location>
        <begin position="176"/>
        <end position="299"/>
    </location>
</feature>
<feature type="region of interest" description="Disordered" evidence="1">
    <location>
        <begin position="393"/>
        <end position="470"/>
    </location>
</feature>
<comment type="caution">
    <text evidence="2">The sequence shown here is derived from an EMBL/GenBank/DDBJ whole genome shotgun (WGS) entry which is preliminary data.</text>
</comment>
<feature type="compositionally biased region" description="Basic and acidic residues" evidence="1">
    <location>
        <begin position="563"/>
        <end position="573"/>
    </location>
</feature>
<feature type="compositionally biased region" description="Basic and acidic residues" evidence="1">
    <location>
        <begin position="416"/>
        <end position="439"/>
    </location>
</feature>
<dbReference type="InterPro" id="IPR035979">
    <property type="entry name" value="RBD_domain_sf"/>
</dbReference>
<dbReference type="EMBL" id="BTSX01000006">
    <property type="protein sequence ID" value="GMT02912.1"/>
    <property type="molecule type" value="Genomic_DNA"/>
</dbReference>
<dbReference type="AlphaFoldDB" id="A0AAV5U8N1"/>
<proteinExistence type="predicted"/>
<feature type="non-terminal residue" evidence="2">
    <location>
        <position position="932"/>
    </location>
</feature>
<feature type="region of interest" description="Disordered" evidence="1">
    <location>
        <begin position="532"/>
        <end position="573"/>
    </location>
</feature>
<protein>
    <recommendedName>
        <fullName evidence="4">RNA binding protein</fullName>
    </recommendedName>
</protein>
<evidence type="ECO:0000313" key="3">
    <source>
        <dbReference type="Proteomes" id="UP001432027"/>
    </source>
</evidence>
<accession>A0AAV5U8N1</accession>
<dbReference type="GO" id="GO:0003676">
    <property type="term" value="F:nucleic acid binding"/>
    <property type="evidence" value="ECO:0007669"/>
    <property type="project" value="InterPro"/>
</dbReference>
<dbReference type="Proteomes" id="UP001432027">
    <property type="component" value="Unassembled WGS sequence"/>
</dbReference>
<dbReference type="SUPFAM" id="SSF54928">
    <property type="entry name" value="RNA-binding domain, RBD"/>
    <property type="match status" value="2"/>
</dbReference>
<evidence type="ECO:0000256" key="1">
    <source>
        <dbReference type="SAM" id="MobiDB-lite"/>
    </source>
</evidence>
<feature type="region of interest" description="Disordered" evidence="1">
    <location>
        <begin position="1"/>
        <end position="23"/>
    </location>
</feature>
<feature type="compositionally biased region" description="Basic and acidic residues" evidence="1">
    <location>
        <begin position="176"/>
        <end position="199"/>
    </location>
</feature>